<evidence type="ECO:0000259" key="6">
    <source>
        <dbReference type="PROSITE" id="PS50075"/>
    </source>
</evidence>
<dbReference type="Gene3D" id="2.30.38.10">
    <property type="entry name" value="Luciferase, Domain 3"/>
    <property type="match status" value="1"/>
</dbReference>
<dbReference type="RefSeq" id="WP_075547048.1">
    <property type="nucleotide sequence ID" value="NZ_LWCM01000085.1"/>
</dbReference>
<name>A0ABY6RDC8_9MYCO</name>
<evidence type="ECO:0000256" key="5">
    <source>
        <dbReference type="SAM" id="MobiDB-lite"/>
    </source>
</evidence>
<keyword evidence="8" id="KW-1185">Reference proteome</keyword>
<dbReference type="InterPro" id="IPR010071">
    <property type="entry name" value="AA_adenyl_dom"/>
</dbReference>
<keyword evidence="4" id="KW-0808">Transferase</keyword>
<evidence type="ECO:0000256" key="3">
    <source>
        <dbReference type="ARBA" id="ARBA00022553"/>
    </source>
</evidence>
<sequence length="1790" mass="193123">MTDRSSEKSIDITTLSAEEKRALLSRLLMEKAQASASAHPLSYGQRSLWFLYQLAPGNPAYTLSYAGRIRGELDVPALERAAQALVERNAVLRTTFAVRDGQPVQLVHPHWPARIVRHDVDADEVDEWIHRESHRAFDLKTGPVFRLTLLRQSPREHVLVLAVHHIAADFWSVDVILDELCKLYAAQHGADAPAICPEHYVGYADRQMQMLSNVEGDRLWRYWRTQLAGDLPKLSLPTDRPRPAVPSYRSAVRRFSVDGRLASDLREVARGAGATPYMTFLAAFATLLHRYTGQDDLLIGSPFACRDRVGMEGLVGYVANTVVLRAELHGDPTFSSLLGRVKQMVLGALAHQDYPFPLLVERLRPSRDLSYTPIVQVSFAWEQSRRFQRAASGDLGPEALELETLHVGQGGAAFDLMIQVADADGEFTCDLHYNRDLFDDATIERLVGHFTTLLNGIVTHPASRVSELPLLTEPERRQQAAWNDTHVCYDAPDCLHAMVAQTARRSPHTVAVSFADQEMTYRELDDQANALAHRLRGLGVGPDGIVPVLLDRSADLVVALLGVLKAGGAFMPLDPAQPANRVAAMIGNVPDAPVCVTHRRHLQSLSGFTGHRLCLDLPTTPADGVAVAAGTHDSGRAASLAYVVHTSGSTGTPKGALNTHGGIRNRLLWMQATYQLTPADRVLHKTPISFDPSIWEIFWPLIVGARLVIAEPEVHKDPAALVRTIVEQDVTTVHFVPSMLRSLLAQPGVTDCVGLRRVFCSGEVLPDDLQDRFLATLDAELYNLYGPTEAAIDVTHYHCKRGEPRSPVPIGRPIANIRIHLLDAHQQPVPVGVPGELCIGGIGVARGYLNQPDATAASFRTDPFAEVPGGLLYRTGDRARYLPDGNIEYLGRLDNQVKISGVRIEPGEVEAALLKHPGVSDSVVVADTDSRGNLRLVAHIVATQDAAPSVGELRRFLLDQLPAAMVPAIFSVVASLPHTSSGKVDRRALKAAGDQAPITGPEFVAARTPAEKVLTAIWCDVLDLDTVGVHDDFFALGGSSSHSLEVAAKANAANLPLRPESLFVFGTVAELAAEYGKAAQDAPDPEVAETSETSETSEISETSEGGSRVAAAATAPPVPATSRQTRNTVMESIGVYLPAGVLSTESVLAGCVNEIGIPLERLTGIRSRRVVGPGEFSIDLARNAVADCLKRSKYAADEIDLVICCNISRCDGPGHKVVFEPSTAARLRDQCGLTNAIAFDVSNACAGMFTGVAVADAFLRAGLVECAMVVSGEYISHITETAQQEIEGPMDPRLACLTVGDAGAAVILERGTTDRVGFHDIDMATLSRYSSLCMAKASNGPHGGAIMTTDSINITATVVKRLLPYTAAVMNRHGWRPEHCDHIVIHQTSKASLNDAVVAMNGMFGPGSAQPASVVNNLGERGNTASTTHFVALGDQIRANRINPGDKVLFSISGTGQTIGAALYTFDDLPARMRRAPEGQHTHGFSARRRRPEPPPGPRVRIEGVGTAAEQSRPRRAVELATQAARQCLSRRGMDPAQLELIVYAGVYREDFIAEPAIAALVAGEIGANVDIDSPDAPTTFAFDVLNGAVGFLNACQVGVQMIGAEKAEHAMVVAAEIENNGGDSGHPLYGLGETGSAVILGRSDGDSGFGRFVFHHHPEYVSALETYLQQGDGRSWLQIDRDPNLSARYLDCIPAAVEELLKLEELDCSQIAAVFPPHLSQADRAELAVRLNIPDSQFIDLATESDLFSSCLPYELEHAWRHQLVRPGDIGLVISVGSGIEVGCATYRF</sequence>
<dbReference type="Gene3D" id="3.30.300.30">
    <property type="match status" value="1"/>
</dbReference>
<dbReference type="InterPro" id="IPR013751">
    <property type="entry name" value="ACP_syn_III_N"/>
</dbReference>
<dbReference type="PANTHER" id="PTHR45527:SF1">
    <property type="entry name" value="FATTY ACID SYNTHASE"/>
    <property type="match status" value="1"/>
</dbReference>
<protein>
    <submittedName>
        <fullName evidence="7">Linear gramicidin synthase subunit D</fullName>
    </submittedName>
</protein>
<dbReference type="PROSITE" id="PS00455">
    <property type="entry name" value="AMP_BINDING"/>
    <property type="match status" value="1"/>
</dbReference>
<evidence type="ECO:0000313" key="7">
    <source>
        <dbReference type="EMBL" id="VAZ88571.1"/>
    </source>
</evidence>
<comment type="caution">
    <text evidence="7">The sequence shown here is derived from an EMBL/GenBank/DDBJ whole genome shotgun (WGS) entry which is preliminary data.</text>
</comment>
<dbReference type="InterPro" id="IPR020845">
    <property type="entry name" value="AMP-binding_CS"/>
</dbReference>
<dbReference type="Pfam" id="PF00550">
    <property type="entry name" value="PP-binding"/>
    <property type="match status" value="1"/>
</dbReference>
<dbReference type="InterPro" id="IPR006162">
    <property type="entry name" value="Ppantetheine_attach_site"/>
</dbReference>
<feature type="region of interest" description="Disordered" evidence="5">
    <location>
        <begin position="1076"/>
        <end position="1125"/>
    </location>
</feature>
<dbReference type="SUPFAM" id="SSF47336">
    <property type="entry name" value="ACP-like"/>
    <property type="match status" value="1"/>
</dbReference>
<dbReference type="PANTHER" id="PTHR45527">
    <property type="entry name" value="NONRIBOSOMAL PEPTIDE SYNTHETASE"/>
    <property type="match status" value="1"/>
</dbReference>
<dbReference type="SUPFAM" id="SSF52777">
    <property type="entry name" value="CoA-dependent acyltransferases"/>
    <property type="match status" value="2"/>
</dbReference>
<evidence type="ECO:0000256" key="4">
    <source>
        <dbReference type="ARBA" id="ARBA00022679"/>
    </source>
</evidence>
<dbReference type="InterPro" id="IPR009081">
    <property type="entry name" value="PP-bd_ACP"/>
</dbReference>
<dbReference type="EMBL" id="UPHM01000016">
    <property type="protein sequence ID" value="VAZ88571.1"/>
    <property type="molecule type" value="Genomic_DNA"/>
</dbReference>
<dbReference type="InterPro" id="IPR025110">
    <property type="entry name" value="AMP-bd_C"/>
</dbReference>
<comment type="cofactor">
    <cofactor evidence="1">
        <name>pantetheine 4'-phosphate</name>
        <dbReference type="ChEBI" id="CHEBI:47942"/>
    </cofactor>
</comment>
<organism evidence="7 8">
    <name type="scientific">Mycobacterium persicum</name>
    <dbReference type="NCBI Taxonomy" id="1487726"/>
    <lineage>
        <taxon>Bacteria</taxon>
        <taxon>Bacillati</taxon>
        <taxon>Actinomycetota</taxon>
        <taxon>Actinomycetes</taxon>
        <taxon>Mycobacteriales</taxon>
        <taxon>Mycobacteriaceae</taxon>
        <taxon>Mycobacterium</taxon>
    </lineage>
</organism>
<dbReference type="CDD" id="cd19531">
    <property type="entry name" value="LCL_NRPS-like"/>
    <property type="match status" value="1"/>
</dbReference>
<accession>A0ABY6RDC8</accession>
<dbReference type="SUPFAM" id="SSF53901">
    <property type="entry name" value="Thiolase-like"/>
    <property type="match status" value="2"/>
</dbReference>
<dbReference type="SUPFAM" id="SSF56801">
    <property type="entry name" value="Acetyl-CoA synthetase-like"/>
    <property type="match status" value="1"/>
</dbReference>
<dbReference type="InterPro" id="IPR045851">
    <property type="entry name" value="AMP-bd_C_sf"/>
</dbReference>
<gene>
    <name evidence="7" type="primary">lgrD_4</name>
    <name evidence="7" type="ORF">LAUMK4_00771</name>
</gene>
<dbReference type="CDD" id="cd17646">
    <property type="entry name" value="A_NRPS_AB3403-like"/>
    <property type="match status" value="1"/>
</dbReference>
<dbReference type="InterPro" id="IPR036736">
    <property type="entry name" value="ACP-like_sf"/>
</dbReference>
<dbReference type="Pfam" id="PF13193">
    <property type="entry name" value="AMP-binding_C"/>
    <property type="match status" value="1"/>
</dbReference>
<dbReference type="NCBIfam" id="TIGR01733">
    <property type="entry name" value="AA-adenyl-dom"/>
    <property type="match status" value="1"/>
</dbReference>
<evidence type="ECO:0000256" key="2">
    <source>
        <dbReference type="ARBA" id="ARBA00022450"/>
    </source>
</evidence>
<dbReference type="Pfam" id="PF08545">
    <property type="entry name" value="ACP_syn_III"/>
    <property type="match status" value="1"/>
</dbReference>
<dbReference type="InterPro" id="IPR000873">
    <property type="entry name" value="AMP-dep_synth/lig_dom"/>
</dbReference>
<feature type="compositionally biased region" description="Low complexity" evidence="5">
    <location>
        <begin position="1090"/>
        <end position="1115"/>
    </location>
</feature>
<dbReference type="InterPro" id="IPR023213">
    <property type="entry name" value="CAT-like_dom_sf"/>
</dbReference>
<dbReference type="InterPro" id="IPR013747">
    <property type="entry name" value="ACP_syn_III_C"/>
</dbReference>
<dbReference type="PROSITE" id="PS00012">
    <property type="entry name" value="PHOSPHOPANTETHEINE"/>
    <property type="match status" value="1"/>
</dbReference>
<evidence type="ECO:0000313" key="8">
    <source>
        <dbReference type="Proteomes" id="UP000271464"/>
    </source>
</evidence>
<dbReference type="InterPro" id="IPR001242">
    <property type="entry name" value="Condensation_dom"/>
</dbReference>
<dbReference type="Gene3D" id="1.10.1200.10">
    <property type="entry name" value="ACP-like"/>
    <property type="match status" value="1"/>
</dbReference>
<dbReference type="Gene3D" id="3.30.559.30">
    <property type="entry name" value="Nonribosomal peptide synthetase, condensation domain"/>
    <property type="match status" value="1"/>
</dbReference>
<dbReference type="Pfam" id="PF08541">
    <property type="entry name" value="ACP_syn_III_C"/>
    <property type="match status" value="2"/>
</dbReference>
<dbReference type="Gene3D" id="3.40.50.980">
    <property type="match status" value="2"/>
</dbReference>
<evidence type="ECO:0000256" key="1">
    <source>
        <dbReference type="ARBA" id="ARBA00001957"/>
    </source>
</evidence>
<dbReference type="InterPro" id="IPR016039">
    <property type="entry name" value="Thiolase-like"/>
</dbReference>
<dbReference type="Pfam" id="PF00668">
    <property type="entry name" value="Condensation"/>
    <property type="match status" value="1"/>
</dbReference>
<dbReference type="Gene3D" id="3.40.47.10">
    <property type="match status" value="4"/>
</dbReference>
<feature type="domain" description="Carrier" evidence="6">
    <location>
        <begin position="1005"/>
        <end position="1079"/>
    </location>
</feature>
<feature type="region of interest" description="Disordered" evidence="5">
    <location>
        <begin position="1478"/>
        <end position="1514"/>
    </location>
</feature>
<dbReference type="PROSITE" id="PS50075">
    <property type="entry name" value="CARRIER"/>
    <property type="match status" value="1"/>
</dbReference>
<dbReference type="Proteomes" id="UP000271464">
    <property type="component" value="Unassembled WGS sequence"/>
</dbReference>
<dbReference type="Gene3D" id="3.30.559.10">
    <property type="entry name" value="Chloramphenicol acetyltransferase-like domain"/>
    <property type="match status" value="1"/>
</dbReference>
<keyword evidence="3" id="KW-0597">Phosphoprotein</keyword>
<keyword evidence="2" id="KW-0596">Phosphopantetheine</keyword>
<dbReference type="Pfam" id="PF00501">
    <property type="entry name" value="AMP-binding"/>
    <property type="match status" value="1"/>
</dbReference>
<proteinExistence type="predicted"/>
<reference evidence="7 8" key="1">
    <citation type="submission" date="2018-09" db="EMBL/GenBank/DDBJ databases">
        <authorList>
            <person name="Tagini F."/>
        </authorList>
    </citation>
    <scope>NUCLEOTIDE SEQUENCE [LARGE SCALE GENOMIC DNA]</scope>
    <source>
        <strain evidence="7 8">MK4</strain>
    </source>
</reference>